<dbReference type="GO" id="GO:0005615">
    <property type="term" value="C:extracellular space"/>
    <property type="evidence" value="ECO:0007669"/>
    <property type="project" value="TreeGrafter"/>
</dbReference>
<dbReference type="InterPro" id="IPR006170">
    <property type="entry name" value="PBP/GOBP"/>
</dbReference>
<dbReference type="SMART" id="SM00708">
    <property type="entry name" value="PhBP"/>
    <property type="match status" value="2"/>
</dbReference>
<dbReference type="PANTHER" id="PTHR11857">
    <property type="entry name" value="ODORANT BINDING PROTEIN-RELATED"/>
    <property type="match status" value="1"/>
</dbReference>
<dbReference type="Pfam" id="PF01395">
    <property type="entry name" value="PBP_GOBP"/>
    <property type="match status" value="2"/>
</dbReference>
<dbReference type="InterPro" id="IPR036728">
    <property type="entry name" value="PBP_GOBP_sf"/>
</dbReference>
<keyword evidence="3" id="KW-1185">Reference proteome</keyword>
<dbReference type="OrthoDB" id="7665616at2759"/>
<organism evidence="2 3">
    <name type="scientific">Trichomalopsis sarcophagae</name>
    <dbReference type="NCBI Taxonomy" id="543379"/>
    <lineage>
        <taxon>Eukaryota</taxon>
        <taxon>Metazoa</taxon>
        <taxon>Ecdysozoa</taxon>
        <taxon>Arthropoda</taxon>
        <taxon>Hexapoda</taxon>
        <taxon>Insecta</taxon>
        <taxon>Pterygota</taxon>
        <taxon>Neoptera</taxon>
        <taxon>Endopterygota</taxon>
        <taxon>Hymenoptera</taxon>
        <taxon>Apocrita</taxon>
        <taxon>Proctotrupomorpha</taxon>
        <taxon>Chalcidoidea</taxon>
        <taxon>Pteromalidae</taxon>
        <taxon>Pteromalinae</taxon>
        <taxon>Trichomalopsis</taxon>
    </lineage>
</organism>
<comment type="caution">
    <text evidence="2">The sequence shown here is derived from an EMBL/GenBank/DDBJ whole genome shotgun (WGS) entry which is preliminary data.</text>
</comment>
<dbReference type="GO" id="GO:0007608">
    <property type="term" value="P:sensory perception of smell"/>
    <property type="evidence" value="ECO:0007669"/>
    <property type="project" value="TreeGrafter"/>
</dbReference>
<sequence>MSSNLKMINMIGSWILNVTSSNKSRYWKNKYEACFDYKEGSVIICGQYLISMSRHLIITLTLFSAVFVVKSLSPEEREARDKCLKENGFSREPDFIGNDAVDMRTKCYAACALRGYGIMNEDGSIDINKILEHISDTKNKDIDVKKSLIIPCAEKKGETDCDTGYLITNCVVLASLSQEDIDARNKCLKEHGFTIEPKYVSAYKTIDTRAKCYASCLMRETGVIKEDGSIDLNKVLEKISDPENKTLDEDVKKSFIPCTEKKGDNDCDTVHQILTCIVATISILKESMKIV</sequence>
<evidence type="ECO:0000313" key="3">
    <source>
        <dbReference type="Proteomes" id="UP000215335"/>
    </source>
</evidence>
<dbReference type="EMBL" id="NNAY01005320">
    <property type="protein sequence ID" value="OXU16759.1"/>
    <property type="molecule type" value="Genomic_DNA"/>
</dbReference>
<keyword evidence="1" id="KW-0732">Signal</keyword>
<dbReference type="SUPFAM" id="SSF47565">
    <property type="entry name" value="Insect pheromone/odorant-binding proteins"/>
    <property type="match status" value="2"/>
</dbReference>
<dbReference type="Gene3D" id="1.10.238.20">
    <property type="entry name" value="Pheromone/general odorant binding protein domain"/>
    <property type="match status" value="2"/>
</dbReference>
<dbReference type="Proteomes" id="UP000215335">
    <property type="component" value="Unassembled WGS sequence"/>
</dbReference>
<accession>A0A232EEH6</accession>
<evidence type="ECO:0000256" key="1">
    <source>
        <dbReference type="ARBA" id="ARBA00022729"/>
    </source>
</evidence>
<evidence type="ECO:0000313" key="2">
    <source>
        <dbReference type="EMBL" id="OXU16759.1"/>
    </source>
</evidence>
<dbReference type="CDD" id="cd23992">
    <property type="entry name" value="PBP_GOBP"/>
    <property type="match status" value="2"/>
</dbReference>
<reference evidence="2 3" key="1">
    <citation type="journal article" date="2017" name="Curr. Biol.">
        <title>The Evolution of Venom by Co-option of Single-Copy Genes.</title>
        <authorList>
            <person name="Martinson E.O."/>
            <person name="Mrinalini"/>
            <person name="Kelkar Y.D."/>
            <person name="Chang C.H."/>
            <person name="Werren J.H."/>
        </authorList>
    </citation>
    <scope>NUCLEOTIDE SEQUENCE [LARGE SCALE GENOMIC DNA]</scope>
    <source>
        <strain evidence="2 3">Alberta</strain>
        <tissue evidence="2">Whole body</tissue>
    </source>
</reference>
<dbReference type="GO" id="GO:0005549">
    <property type="term" value="F:odorant binding"/>
    <property type="evidence" value="ECO:0007669"/>
    <property type="project" value="InterPro"/>
</dbReference>
<name>A0A232EEH6_9HYME</name>
<proteinExistence type="predicted"/>
<dbReference type="AlphaFoldDB" id="A0A232EEH6"/>
<protein>
    <submittedName>
        <fullName evidence="2">Uncharacterized protein</fullName>
    </submittedName>
</protein>
<gene>
    <name evidence="2" type="ORF">TSAR_014504</name>
</gene>